<dbReference type="FunFam" id="3.40.50.2000:FF:000087">
    <property type="entry name" value="Glycosyltransferase"/>
    <property type="match status" value="1"/>
</dbReference>
<dbReference type="InterPro" id="IPR050481">
    <property type="entry name" value="UDP-glycosyltransf_plant"/>
</dbReference>
<sequence length="463" mass="52271">MDEEEGTFHIAMYPWFALGHLLPYLHLSNKLARRGHQISLIIPKNTQSKLNQFNLFPHLITFFPITVPHCDGLPTNAETTSDVPFSSIPLIMTAMDRTHNQIQQLLLHLKPHVVFFDFVHWLPNLARNLGIKSLQYSIVSPATIAYTLSPERMLKGSDLSEADLMKPPSGFPSSSIKLHPHEAKFFAWKRKWEFGSGILFYDRLFQSLTLSDAIAFKGSSEIEGPFVDYLGTQFEKPVLLSGPVIPEPPTSVLDPEWAKWLGQFKDESLVYCALGTEYILEKAQFQELLLGLELTGFPFLAALKPPSGFESVEAGMPEGFKERNKEKGVVYGGWVQQEAILGHASVGCFITHCGAGSLTEGLVNRCRMVLLPRLETDHIINARMMGSNLKVGIEVEKSEEDGFFTRESVCKAVRSVMDEESEVGKEIRENHERLRRHLLSDNLEDSYVDSFCHKLRDLRVKLN</sequence>
<evidence type="ECO:0000256" key="2">
    <source>
        <dbReference type="ARBA" id="ARBA00022676"/>
    </source>
</evidence>
<evidence type="ECO:0000313" key="4">
    <source>
        <dbReference type="EMBL" id="KAF7822879.1"/>
    </source>
</evidence>
<dbReference type="Pfam" id="PF00201">
    <property type="entry name" value="UDPGT"/>
    <property type="match status" value="1"/>
</dbReference>
<reference evidence="4" key="1">
    <citation type="submission" date="2020-09" db="EMBL/GenBank/DDBJ databases">
        <title>Genome-Enabled Discovery of Anthraquinone Biosynthesis in Senna tora.</title>
        <authorList>
            <person name="Kang S.-H."/>
            <person name="Pandey R.P."/>
            <person name="Lee C.-M."/>
            <person name="Sim J.-S."/>
            <person name="Jeong J.-T."/>
            <person name="Choi B.-S."/>
            <person name="Jung M."/>
            <person name="Ginzburg D."/>
            <person name="Zhao K."/>
            <person name="Won S.Y."/>
            <person name="Oh T.-J."/>
            <person name="Yu Y."/>
            <person name="Kim N.-H."/>
            <person name="Lee O.R."/>
            <person name="Lee T.-H."/>
            <person name="Bashyal P."/>
            <person name="Kim T.-S."/>
            <person name="Lee W.-H."/>
            <person name="Kawkins C."/>
            <person name="Kim C.-K."/>
            <person name="Kim J.S."/>
            <person name="Ahn B.O."/>
            <person name="Rhee S.Y."/>
            <person name="Sohng J.K."/>
        </authorList>
    </citation>
    <scope>NUCLEOTIDE SEQUENCE</scope>
    <source>
        <tissue evidence="4">Leaf</tissue>
    </source>
</reference>
<dbReference type="FunFam" id="3.40.50.2000:FF:000037">
    <property type="entry name" value="Glycosyltransferase"/>
    <property type="match status" value="1"/>
</dbReference>
<comment type="similarity">
    <text evidence="1">Belongs to the UDP-glycosyltransferase family.</text>
</comment>
<accession>A0A834TKN4</accession>
<dbReference type="SUPFAM" id="SSF53756">
    <property type="entry name" value="UDP-Glycosyltransferase/glycogen phosphorylase"/>
    <property type="match status" value="1"/>
</dbReference>
<dbReference type="Proteomes" id="UP000634136">
    <property type="component" value="Unassembled WGS sequence"/>
</dbReference>
<reference evidence="5" key="2">
    <citation type="submission" date="2023-07" db="EMBL/GenBank/DDBJ databases">
        <authorList>
            <person name="Wang H."/>
            <person name="Wang Z."/>
            <person name="Ye M."/>
        </authorList>
    </citation>
    <scope>NUCLEOTIDE SEQUENCE</scope>
</reference>
<dbReference type="EMBL" id="OR372773">
    <property type="protein sequence ID" value="WMX26838.1"/>
    <property type="molecule type" value="mRNA"/>
</dbReference>
<dbReference type="Gene3D" id="3.40.50.2000">
    <property type="entry name" value="Glycogen Phosphorylase B"/>
    <property type="match status" value="2"/>
</dbReference>
<keyword evidence="6" id="KW-1185">Reference proteome</keyword>
<evidence type="ECO:0000313" key="6">
    <source>
        <dbReference type="Proteomes" id="UP000634136"/>
    </source>
</evidence>
<dbReference type="AlphaFoldDB" id="A0A834TKN4"/>
<evidence type="ECO:0000256" key="3">
    <source>
        <dbReference type="ARBA" id="ARBA00022679"/>
    </source>
</evidence>
<evidence type="ECO:0000313" key="5">
    <source>
        <dbReference type="EMBL" id="WMX26838.1"/>
    </source>
</evidence>
<dbReference type="PANTHER" id="PTHR48049">
    <property type="entry name" value="GLYCOSYLTRANSFERASE"/>
    <property type="match status" value="1"/>
</dbReference>
<dbReference type="OrthoDB" id="5835829at2759"/>
<evidence type="ECO:0000256" key="1">
    <source>
        <dbReference type="ARBA" id="ARBA00009995"/>
    </source>
</evidence>
<protein>
    <submittedName>
        <fullName evidence="4">UDP-glycosyltransferase 79B30-like</fullName>
    </submittedName>
    <submittedName>
        <fullName evidence="5">UGT79B186</fullName>
    </submittedName>
</protein>
<name>A0A834TKN4_9FABA</name>
<organism evidence="4 6">
    <name type="scientific">Senna tora</name>
    <dbReference type="NCBI Taxonomy" id="362788"/>
    <lineage>
        <taxon>Eukaryota</taxon>
        <taxon>Viridiplantae</taxon>
        <taxon>Streptophyta</taxon>
        <taxon>Embryophyta</taxon>
        <taxon>Tracheophyta</taxon>
        <taxon>Spermatophyta</taxon>
        <taxon>Magnoliopsida</taxon>
        <taxon>eudicotyledons</taxon>
        <taxon>Gunneridae</taxon>
        <taxon>Pentapetalae</taxon>
        <taxon>rosids</taxon>
        <taxon>fabids</taxon>
        <taxon>Fabales</taxon>
        <taxon>Fabaceae</taxon>
        <taxon>Caesalpinioideae</taxon>
        <taxon>Cassia clade</taxon>
        <taxon>Senna</taxon>
    </lineage>
</organism>
<keyword evidence="3 4" id="KW-0808">Transferase</keyword>
<keyword evidence="2" id="KW-0328">Glycosyltransferase</keyword>
<dbReference type="PANTHER" id="PTHR48049:SF126">
    <property type="entry name" value="ANTHOCYANIDIN 3-O-GLUCOSIDE 2''-O-GLUCOSYLTRANSFERASE-RELATED"/>
    <property type="match status" value="1"/>
</dbReference>
<dbReference type="CDD" id="cd03784">
    <property type="entry name" value="GT1_Gtf-like"/>
    <property type="match status" value="1"/>
</dbReference>
<proteinExistence type="evidence at transcript level"/>
<dbReference type="EMBL" id="JAAIUW010000007">
    <property type="protein sequence ID" value="KAF7822879.1"/>
    <property type="molecule type" value="Genomic_DNA"/>
</dbReference>
<dbReference type="GO" id="GO:0035251">
    <property type="term" value="F:UDP-glucosyltransferase activity"/>
    <property type="evidence" value="ECO:0007669"/>
    <property type="project" value="InterPro"/>
</dbReference>
<gene>
    <name evidence="4" type="ORF">G2W53_021023</name>
</gene>
<dbReference type="InterPro" id="IPR002213">
    <property type="entry name" value="UDP_glucos_trans"/>
</dbReference>